<dbReference type="GO" id="GO:0006749">
    <property type="term" value="P:glutathione metabolic process"/>
    <property type="evidence" value="ECO:0007669"/>
    <property type="project" value="TreeGrafter"/>
</dbReference>
<dbReference type="PANTHER" id="PTHR42673:SF21">
    <property type="entry name" value="GLUTATHIONE S-TRANSFERASE YFCF"/>
    <property type="match status" value="1"/>
</dbReference>
<dbReference type="Gene3D" id="1.20.1050.10">
    <property type="match status" value="1"/>
</dbReference>
<dbReference type="GO" id="GO:0016034">
    <property type="term" value="F:maleylacetoacetate isomerase activity"/>
    <property type="evidence" value="ECO:0007669"/>
    <property type="project" value="TreeGrafter"/>
</dbReference>
<organism evidence="4 5">
    <name type="scientific">Paraferrimonas haliotis</name>
    <dbReference type="NCBI Taxonomy" id="2013866"/>
    <lineage>
        <taxon>Bacteria</taxon>
        <taxon>Pseudomonadati</taxon>
        <taxon>Pseudomonadota</taxon>
        <taxon>Gammaproteobacteria</taxon>
        <taxon>Alteromonadales</taxon>
        <taxon>Ferrimonadaceae</taxon>
        <taxon>Paraferrimonas</taxon>
    </lineage>
</organism>
<comment type="caution">
    <text evidence="4">The sequence shown here is derived from an EMBL/GenBank/DDBJ whole genome shotgun (WGS) entry which is preliminary data.</text>
</comment>
<dbReference type="GO" id="GO:0005737">
    <property type="term" value="C:cytoplasm"/>
    <property type="evidence" value="ECO:0007669"/>
    <property type="project" value="InterPro"/>
</dbReference>
<evidence type="ECO:0000256" key="1">
    <source>
        <dbReference type="ARBA" id="ARBA00010007"/>
    </source>
</evidence>
<dbReference type="InterPro" id="IPR036282">
    <property type="entry name" value="Glutathione-S-Trfase_C_sf"/>
</dbReference>
<reference evidence="4 5" key="1">
    <citation type="journal article" date="2014" name="Int. J. Syst. Evol. Microbiol.">
        <title>Complete genome sequence of Corynebacterium casei LMG S-19264T (=DSM 44701T), isolated from a smear-ripened cheese.</title>
        <authorList>
            <consortium name="US DOE Joint Genome Institute (JGI-PGF)"/>
            <person name="Walter F."/>
            <person name="Albersmeier A."/>
            <person name="Kalinowski J."/>
            <person name="Ruckert C."/>
        </authorList>
    </citation>
    <scope>NUCLEOTIDE SEQUENCE [LARGE SCALE GENOMIC DNA]</scope>
    <source>
        <strain evidence="4 5">NBRC 112785</strain>
    </source>
</reference>
<dbReference type="Gene3D" id="3.40.30.10">
    <property type="entry name" value="Glutaredoxin"/>
    <property type="match status" value="1"/>
</dbReference>
<dbReference type="GO" id="GO:0006559">
    <property type="term" value="P:L-phenylalanine catabolic process"/>
    <property type="evidence" value="ECO:0007669"/>
    <property type="project" value="TreeGrafter"/>
</dbReference>
<name>A0AA37WZU6_9GAMM</name>
<dbReference type="PANTHER" id="PTHR42673">
    <property type="entry name" value="MALEYLACETOACETATE ISOMERASE"/>
    <property type="match status" value="1"/>
</dbReference>
<evidence type="ECO:0000259" key="2">
    <source>
        <dbReference type="PROSITE" id="PS50404"/>
    </source>
</evidence>
<dbReference type="SUPFAM" id="SSF47616">
    <property type="entry name" value="GST C-terminal domain-like"/>
    <property type="match status" value="1"/>
</dbReference>
<dbReference type="AlphaFoldDB" id="A0AA37WZU6"/>
<dbReference type="InterPro" id="IPR034333">
    <property type="entry name" value="GST_Zeta_N"/>
</dbReference>
<dbReference type="CDD" id="cd03191">
    <property type="entry name" value="GST_C_Zeta"/>
    <property type="match status" value="1"/>
</dbReference>
<keyword evidence="5" id="KW-1185">Reference proteome</keyword>
<evidence type="ECO:0000313" key="5">
    <source>
        <dbReference type="Proteomes" id="UP001157439"/>
    </source>
</evidence>
<protein>
    <submittedName>
        <fullName evidence="4">Maleylacetoacetate isomerase</fullName>
    </submittedName>
</protein>
<dbReference type="PROSITE" id="PS50405">
    <property type="entry name" value="GST_CTER"/>
    <property type="match status" value="1"/>
</dbReference>
<keyword evidence="4" id="KW-0413">Isomerase</keyword>
<gene>
    <name evidence="4" type="primary">maiA</name>
    <name evidence="4" type="ORF">GCM10007894_21930</name>
</gene>
<dbReference type="PROSITE" id="PS50404">
    <property type="entry name" value="GST_NTER"/>
    <property type="match status" value="1"/>
</dbReference>
<dbReference type="EMBL" id="BSPO01000003">
    <property type="protein sequence ID" value="GLS84216.1"/>
    <property type="molecule type" value="Genomic_DNA"/>
</dbReference>
<dbReference type="FunFam" id="1.20.1050.10:FF:000017">
    <property type="entry name" value="Maleylacetoacetate isomerase"/>
    <property type="match status" value="1"/>
</dbReference>
<dbReference type="SFLD" id="SFLDS00019">
    <property type="entry name" value="Glutathione_Transferase_(cytos"/>
    <property type="match status" value="1"/>
</dbReference>
<dbReference type="SFLD" id="SFLDG00358">
    <property type="entry name" value="Main_(cytGST)"/>
    <property type="match status" value="1"/>
</dbReference>
<dbReference type="InterPro" id="IPR040079">
    <property type="entry name" value="Glutathione_S-Trfase"/>
</dbReference>
<proteinExistence type="inferred from homology"/>
<dbReference type="InterPro" id="IPR036249">
    <property type="entry name" value="Thioredoxin-like_sf"/>
</dbReference>
<dbReference type="Proteomes" id="UP001157439">
    <property type="component" value="Unassembled WGS sequence"/>
</dbReference>
<feature type="domain" description="GST C-terminal" evidence="3">
    <location>
        <begin position="89"/>
        <end position="214"/>
    </location>
</feature>
<dbReference type="InterPro" id="IPR005955">
    <property type="entry name" value="GST_Zeta"/>
</dbReference>
<dbReference type="InterPro" id="IPR010987">
    <property type="entry name" value="Glutathione-S-Trfase_C-like"/>
</dbReference>
<dbReference type="Pfam" id="PF02798">
    <property type="entry name" value="GST_N"/>
    <property type="match status" value="1"/>
</dbReference>
<dbReference type="InterPro" id="IPR004045">
    <property type="entry name" value="Glutathione_S-Trfase_N"/>
</dbReference>
<evidence type="ECO:0000259" key="3">
    <source>
        <dbReference type="PROSITE" id="PS50405"/>
    </source>
</evidence>
<accession>A0AA37WZU6</accession>
<dbReference type="NCBIfam" id="TIGR01262">
    <property type="entry name" value="maiA"/>
    <property type="match status" value="1"/>
</dbReference>
<dbReference type="GO" id="GO:0004364">
    <property type="term" value="F:glutathione transferase activity"/>
    <property type="evidence" value="ECO:0007669"/>
    <property type="project" value="TreeGrafter"/>
</dbReference>
<sequence>MNKLYGYWRSSAAYRVRIALNYKGLDVEHIPVHLVKNGGEQHGDAYLAINPSHLVPTFTDREGLKLAQSVAILEYLQDTYPTPTLLPFDPKERAIVRSMVAAICSDIHPLNNLRVLKYMSAQGFSDEQKSQWYQHWVSVGFETVEAMLQQYSGQYCFGDQLSFADVCLIPQVYNAKRFNIDLSPYPLIEAIYGRCCELSAFAMAAPEQQADAGA</sequence>
<dbReference type="CDD" id="cd03042">
    <property type="entry name" value="GST_N_Zeta"/>
    <property type="match status" value="1"/>
</dbReference>
<feature type="domain" description="GST N-terminal" evidence="2">
    <location>
        <begin position="1"/>
        <end position="84"/>
    </location>
</feature>
<comment type="similarity">
    <text evidence="1">Belongs to the GST superfamily. Zeta family.</text>
</comment>
<dbReference type="InterPro" id="IPR034330">
    <property type="entry name" value="GST_Zeta_C"/>
</dbReference>
<evidence type="ECO:0000313" key="4">
    <source>
        <dbReference type="EMBL" id="GLS84216.1"/>
    </source>
</evidence>
<dbReference type="SUPFAM" id="SSF52833">
    <property type="entry name" value="Thioredoxin-like"/>
    <property type="match status" value="1"/>
</dbReference>
<dbReference type="RefSeq" id="WP_095500218.1">
    <property type="nucleotide sequence ID" value="NZ_BSPO01000003.1"/>
</dbReference>